<proteinExistence type="inferred from homology"/>
<dbReference type="Pfam" id="PF03060">
    <property type="entry name" value="NMO"/>
    <property type="match status" value="1"/>
</dbReference>
<keyword evidence="3" id="KW-0216">Detoxification</keyword>
<dbReference type="PANTHER" id="PTHR42747:SF3">
    <property type="entry name" value="NITRONATE MONOOXYGENASE-RELATED"/>
    <property type="match status" value="1"/>
</dbReference>
<evidence type="ECO:0000313" key="10">
    <source>
        <dbReference type="EMBL" id="BAC17817.1"/>
    </source>
</evidence>
<keyword evidence="4" id="KW-0285">Flavoprotein</keyword>
<keyword evidence="7" id="KW-0503">Monooxygenase</keyword>
<evidence type="ECO:0000256" key="6">
    <source>
        <dbReference type="ARBA" id="ARBA00023002"/>
    </source>
</evidence>
<dbReference type="KEGG" id="cef:CE1007"/>
<keyword evidence="6" id="KW-0560">Oxidoreductase</keyword>
<evidence type="ECO:0000256" key="1">
    <source>
        <dbReference type="ARBA" id="ARBA00001917"/>
    </source>
</evidence>
<sequence>MGGMGILDSLSVPVIVAPMAGGPSTPELVTAAGQVGSLGFLAGGTSSVAQFRTQLAQVSGRFGVNLFRPQEEKPTPSDVDEVAGLLTQAFREYRLGEPVVPAVDLTNGWAEKFHLAVAARPAVISSTFGMFTPDEFATLKQAGIEAWVTVTNENDARTAERAGADVLVVQGPEAGGHRSTWSLTEEPDRRSLDELLRAVVGQVRIPVVAAGGVSTREGVQRMLDLGASAVACGSVFLLADEAGTSATNRELLLTAGERGVTTTCSRAFSGRYARGVKTRFVRENESLPPVYPYLNVMIAPLRAAAGATGNWDYAYCLVGTGIGNIKTGSVKQILSTMNPSV</sequence>
<dbReference type="EMBL" id="BA000035">
    <property type="protein sequence ID" value="BAC17817.1"/>
    <property type="molecule type" value="Genomic_DNA"/>
</dbReference>
<accession>Q8FQW0</accession>
<protein>
    <recommendedName>
        <fullName evidence="8">Propionate 3-nitronate monooxygenase</fullName>
    </recommendedName>
</protein>
<organism evidence="10 11">
    <name type="scientific">Corynebacterium efficiens (strain DSM 44549 / YS-314 / AJ 12310 / JCM 11189 / NBRC 100395)</name>
    <dbReference type="NCBI Taxonomy" id="196164"/>
    <lineage>
        <taxon>Bacteria</taxon>
        <taxon>Bacillati</taxon>
        <taxon>Actinomycetota</taxon>
        <taxon>Actinomycetes</taxon>
        <taxon>Mycobacteriales</taxon>
        <taxon>Corynebacteriaceae</taxon>
        <taxon>Corynebacterium</taxon>
    </lineage>
</organism>
<dbReference type="eggNOG" id="COG2070">
    <property type="taxonomic scope" value="Bacteria"/>
</dbReference>
<evidence type="ECO:0000256" key="8">
    <source>
        <dbReference type="ARBA" id="ARBA00031155"/>
    </source>
</evidence>
<evidence type="ECO:0000256" key="7">
    <source>
        <dbReference type="ARBA" id="ARBA00023033"/>
    </source>
</evidence>
<dbReference type="Gene3D" id="3.20.20.70">
    <property type="entry name" value="Aldolase class I"/>
    <property type="match status" value="1"/>
</dbReference>
<dbReference type="InterPro" id="IPR004136">
    <property type="entry name" value="NMO"/>
</dbReference>
<dbReference type="Proteomes" id="UP000001409">
    <property type="component" value="Chromosome"/>
</dbReference>
<comment type="catalytic activity">
    <reaction evidence="9">
        <text>3 propionate 3-nitronate + 3 O2 + H2O = 3 3-oxopropanoate + 2 nitrate + nitrite + H2O2 + 3 H(+)</text>
        <dbReference type="Rhea" id="RHEA:57332"/>
        <dbReference type="ChEBI" id="CHEBI:15377"/>
        <dbReference type="ChEBI" id="CHEBI:15378"/>
        <dbReference type="ChEBI" id="CHEBI:15379"/>
        <dbReference type="ChEBI" id="CHEBI:16240"/>
        <dbReference type="ChEBI" id="CHEBI:16301"/>
        <dbReference type="ChEBI" id="CHEBI:17632"/>
        <dbReference type="ChEBI" id="CHEBI:33190"/>
        <dbReference type="ChEBI" id="CHEBI:136067"/>
    </reaction>
</comment>
<keyword evidence="11" id="KW-1185">Reference proteome</keyword>
<dbReference type="GO" id="GO:0009636">
    <property type="term" value="P:response to toxic substance"/>
    <property type="evidence" value="ECO:0007669"/>
    <property type="project" value="UniProtKB-KW"/>
</dbReference>
<dbReference type="STRING" id="196164.gene:10741413"/>
<evidence type="ECO:0000256" key="3">
    <source>
        <dbReference type="ARBA" id="ARBA00022575"/>
    </source>
</evidence>
<name>Q8FQW0_COREF</name>
<dbReference type="AlphaFoldDB" id="Q8FQW0"/>
<evidence type="ECO:0000256" key="4">
    <source>
        <dbReference type="ARBA" id="ARBA00022630"/>
    </source>
</evidence>
<evidence type="ECO:0000256" key="5">
    <source>
        <dbReference type="ARBA" id="ARBA00022643"/>
    </source>
</evidence>
<keyword evidence="5" id="KW-0288">FMN</keyword>
<evidence type="ECO:0000256" key="9">
    <source>
        <dbReference type="ARBA" id="ARBA00049401"/>
    </source>
</evidence>
<comment type="similarity">
    <text evidence="2">Belongs to the nitronate monooxygenase family. NMO class I subfamily.</text>
</comment>
<dbReference type="SUPFAM" id="SSF51412">
    <property type="entry name" value="Inosine monophosphate dehydrogenase (IMPDH)"/>
    <property type="match status" value="1"/>
</dbReference>
<evidence type="ECO:0000256" key="2">
    <source>
        <dbReference type="ARBA" id="ARBA00009881"/>
    </source>
</evidence>
<dbReference type="CDD" id="cd04730">
    <property type="entry name" value="NPD_like"/>
    <property type="match status" value="1"/>
</dbReference>
<comment type="cofactor">
    <cofactor evidence="1">
        <name>FMN</name>
        <dbReference type="ChEBI" id="CHEBI:58210"/>
    </cofactor>
</comment>
<dbReference type="PANTHER" id="PTHR42747">
    <property type="entry name" value="NITRONATE MONOOXYGENASE-RELATED"/>
    <property type="match status" value="1"/>
</dbReference>
<dbReference type="HOGENOM" id="CLU_038732_5_1_11"/>
<dbReference type="GO" id="GO:0018580">
    <property type="term" value="F:nitronate monooxygenase activity"/>
    <property type="evidence" value="ECO:0007669"/>
    <property type="project" value="InterPro"/>
</dbReference>
<evidence type="ECO:0000313" key="11">
    <source>
        <dbReference type="Proteomes" id="UP000001409"/>
    </source>
</evidence>
<reference evidence="10 11" key="1">
    <citation type="journal article" date="2003" name="Genome Res.">
        <title>Comparative complete genome sequence analysis of the amino acid replacements responsible for the thermostability of Corynebacterium efficiens.</title>
        <authorList>
            <person name="Nishio Y."/>
            <person name="Nakamura Y."/>
            <person name="Kawarabayasi Y."/>
            <person name="Usuda Y."/>
            <person name="Kimura E."/>
            <person name="Sugimoto S."/>
            <person name="Matsui K."/>
            <person name="Yamagishi A."/>
            <person name="Kikuchi H."/>
            <person name="Ikeo K."/>
            <person name="Gojobori T."/>
        </authorList>
    </citation>
    <scope>NUCLEOTIDE SEQUENCE [LARGE SCALE GENOMIC DNA]</scope>
    <source>
        <strain evidence="11">DSM 44549 / YS-314 / AJ 12310 / JCM 11189 / NBRC 100395</strain>
    </source>
</reference>
<dbReference type="InterPro" id="IPR013785">
    <property type="entry name" value="Aldolase_TIM"/>
</dbReference>